<feature type="transmembrane region" description="Helical" evidence="6">
    <location>
        <begin position="302"/>
        <end position="325"/>
    </location>
</feature>
<dbReference type="GO" id="GO:0015920">
    <property type="term" value="P:lipopolysaccharide transport"/>
    <property type="evidence" value="ECO:0007669"/>
    <property type="project" value="TreeGrafter"/>
</dbReference>
<evidence type="ECO:0000256" key="4">
    <source>
        <dbReference type="ARBA" id="ARBA00022989"/>
    </source>
</evidence>
<feature type="transmembrane region" description="Helical" evidence="6">
    <location>
        <begin position="337"/>
        <end position="357"/>
    </location>
</feature>
<comment type="caution">
    <text evidence="7">The sequence shown here is derived from an EMBL/GenBank/DDBJ whole genome shotgun (WGS) entry which is preliminary data.</text>
</comment>
<dbReference type="InterPro" id="IPR005495">
    <property type="entry name" value="LptG/LptF_permease"/>
</dbReference>
<reference evidence="7 8" key="1">
    <citation type="submission" date="2019-07" db="EMBL/GenBank/DDBJ databases">
        <title>Genomic Encyclopedia of Archaeal and Bacterial Type Strains, Phase II (KMG-II): from individual species to whole genera.</title>
        <authorList>
            <person name="Goeker M."/>
        </authorList>
    </citation>
    <scope>NUCLEOTIDE SEQUENCE [LARGE SCALE GENOMIC DNA]</scope>
    <source>
        <strain evidence="7 8">ATCC BAA-1139</strain>
    </source>
</reference>
<dbReference type="Proteomes" id="UP000319449">
    <property type="component" value="Unassembled WGS sequence"/>
</dbReference>
<dbReference type="OrthoDB" id="9783403at2"/>
<organism evidence="7 8">
    <name type="scientific">Geobacter argillaceus</name>
    <dbReference type="NCBI Taxonomy" id="345631"/>
    <lineage>
        <taxon>Bacteria</taxon>
        <taxon>Pseudomonadati</taxon>
        <taxon>Thermodesulfobacteriota</taxon>
        <taxon>Desulfuromonadia</taxon>
        <taxon>Geobacterales</taxon>
        <taxon>Geobacteraceae</taxon>
        <taxon>Geobacter</taxon>
    </lineage>
</organism>
<evidence type="ECO:0000313" key="8">
    <source>
        <dbReference type="Proteomes" id="UP000319449"/>
    </source>
</evidence>
<keyword evidence="3 6" id="KW-0812">Transmembrane</keyword>
<dbReference type="GO" id="GO:0043190">
    <property type="term" value="C:ATP-binding cassette (ABC) transporter complex"/>
    <property type="evidence" value="ECO:0007669"/>
    <property type="project" value="InterPro"/>
</dbReference>
<dbReference type="InterPro" id="IPR030923">
    <property type="entry name" value="LptG"/>
</dbReference>
<dbReference type="Pfam" id="PF03739">
    <property type="entry name" value="LptF_LptG"/>
    <property type="match status" value="1"/>
</dbReference>
<dbReference type="PANTHER" id="PTHR33529:SF6">
    <property type="entry name" value="YJGP_YJGQ FAMILY PERMEASE"/>
    <property type="match status" value="1"/>
</dbReference>
<sequence>MKIVDHYLRSCHLRLISLCLGAFVAIFLVIDFLEKIGKFSRGGATLAQMGTFFACRLPEVLVQVIPLAVLMGTILSIGALSRQSEITAMRSGGMSLLRIGRPLLMVGAAISIGTFAMEEFLVPPASGKASYLEEVAIGKKNPNTFFRQDNIWYRDRQAILQARHFEPATRSLRGVTLWRLGDDLQPQTRLDADRALFTDRGWEFQKVSERQVAGGTAIAPRSLDTMTVPLSLKTDDLKVVGKYSENMGYFALRRYCAKLEQGGYETTAYRALLQSKLSLPCTSLVMVFLGIPFALKSSRSSGIAVGVGLSLGIGFSYYILSAILISFGQAGTLPPLLAAWAANVLCAGAGVWLAMTVER</sequence>
<dbReference type="GO" id="GO:0055085">
    <property type="term" value="P:transmembrane transport"/>
    <property type="evidence" value="ECO:0007669"/>
    <property type="project" value="InterPro"/>
</dbReference>
<keyword evidence="8" id="KW-1185">Reference proteome</keyword>
<protein>
    <submittedName>
        <fullName evidence="7">Lipopolysaccharide export system permease protein</fullName>
    </submittedName>
</protein>
<dbReference type="EMBL" id="VLLN01000002">
    <property type="protein sequence ID" value="TWJ32957.1"/>
    <property type="molecule type" value="Genomic_DNA"/>
</dbReference>
<feature type="transmembrane region" description="Helical" evidence="6">
    <location>
        <begin position="12"/>
        <end position="30"/>
    </location>
</feature>
<keyword evidence="2" id="KW-1003">Cell membrane</keyword>
<evidence type="ECO:0000256" key="6">
    <source>
        <dbReference type="SAM" id="Phobius"/>
    </source>
</evidence>
<dbReference type="RefSeq" id="WP_145017499.1">
    <property type="nucleotide sequence ID" value="NZ_VLLN01000002.1"/>
</dbReference>
<dbReference type="AlphaFoldDB" id="A0A562WRM5"/>
<proteinExistence type="predicted"/>
<evidence type="ECO:0000256" key="1">
    <source>
        <dbReference type="ARBA" id="ARBA00004651"/>
    </source>
</evidence>
<dbReference type="NCBIfam" id="TIGR04408">
    <property type="entry name" value="LptG_lptG"/>
    <property type="match status" value="1"/>
</dbReference>
<evidence type="ECO:0000256" key="5">
    <source>
        <dbReference type="ARBA" id="ARBA00023136"/>
    </source>
</evidence>
<keyword evidence="5 6" id="KW-0472">Membrane</keyword>
<name>A0A562WRM5_9BACT</name>
<evidence type="ECO:0000256" key="2">
    <source>
        <dbReference type="ARBA" id="ARBA00022475"/>
    </source>
</evidence>
<accession>A0A562WRM5</accession>
<dbReference type="PANTHER" id="PTHR33529">
    <property type="entry name" value="SLR0882 PROTEIN-RELATED"/>
    <property type="match status" value="1"/>
</dbReference>
<gene>
    <name evidence="7" type="ORF">JN12_00368</name>
</gene>
<evidence type="ECO:0000256" key="3">
    <source>
        <dbReference type="ARBA" id="ARBA00022692"/>
    </source>
</evidence>
<comment type="subcellular location">
    <subcellularLocation>
        <location evidence="1">Cell membrane</location>
        <topology evidence="1">Multi-pass membrane protein</topology>
    </subcellularLocation>
</comment>
<evidence type="ECO:0000313" key="7">
    <source>
        <dbReference type="EMBL" id="TWJ32957.1"/>
    </source>
</evidence>
<keyword evidence="4 6" id="KW-1133">Transmembrane helix</keyword>
<feature type="transmembrane region" description="Helical" evidence="6">
    <location>
        <begin position="60"/>
        <end position="81"/>
    </location>
</feature>